<reference evidence="3" key="1">
    <citation type="submission" date="2018-04" db="EMBL/GenBank/DDBJ databases">
        <authorList>
            <person name="Cornet L."/>
        </authorList>
    </citation>
    <scope>NUCLEOTIDE SEQUENCE [LARGE SCALE GENOMIC DNA]</scope>
</reference>
<evidence type="ECO:0000313" key="3">
    <source>
        <dbReference type="Proteomes" id="UP000249794"/>
    </source>
</evidence>
<name>A0A2W4WWJ2_9CYAN</name>
<evidence type="ECO:0000256" key="1">
    <source>
        <dbReference type="SAM" id="MobiDB-lite"/>
    </source>
</evidence>
<dbReference type="NCBIfam" id="NF041121">
    <property type="entry name" value="SAV_2336_NTERM"/>
    <property type="match status" value="1"/>
</dbReference>
<dbReference type="AlphaFoldDB" id="A0A2W4WWJ2"/>
<dbReference type="InterPro" id="IPR047738">
    <property type="entry name" value="SAV_2336-like_N"/>
</dbReference>
<accession>A0A2W4WWJ2</accession>
<gene>
    <name evidence="2" type="ORF">DCF15_17620</name>
</gene>
<feature type="compositionally biased region" description="Polar residues" evidence="1">
    <location>
        <begin position="219"/>
        <end position="247"/>
    </location>
</feature>
<evidence type="ECO:0000313" key="2">
    <source>
        <dbReference type="EMBL" id="PZO48732.1"/>
    </source>
</evidence>
<dbReference type="Proteomes" id="UP000249794">
    <property type="component" value="Unassembled WGS sequence"/>
</dbReference>
<reference evidence="2 3" key="2">
    <citation type="submission" date="2018-06" db="EMBL/GenBank/DDBJ databases">
        <title>Metagenomic assembly of (sub)arctic Cyanobacteria and their associated microbiome from non-axenic cultures.</title>
        <authorList>
            <person name="Baurain D."/>
        </authorList>
    </citation>
    <scope>NUCLEOTIDE SEQUENCE [LARGE SCALE GENOMIC DNA]</scope>
    <source>
        <strain evidence="2">ULC027bin1</strain>
    </source>
</reference>
<feature type="region of interest" description="Disordered" evidence="1">
    <location>
        <begin position="219"/>
        <end position="250"/>
    </location>
</feature>
<organism evidence="2 3">
    <name type="scientific">Phormidesmis priestleyi</name>
    <dbReference type="NCBI Taxonomy" id="268141"/>
    <lineage>
        <taxon>Bacteria</taxon>
        <taxon>Bacillati</taxon>
        <taxon>Cyanobacteriota</taxon>
        <taxon>Cyanophyceae</taxon>
        <taxon>Leptolyngbyales</taxon>
        <taxon>Leptolyngbyaceae</taxon>
        <taxon>Phormidesmis</taxon>
    </lineage>
</organism>
<comment type="caution">
    <text evidence="2">The sequence shown here is derived from an EMBL/GenBank/DDBJ whole genome shotgun (WGS) entry which is preliminary data.</text>
</comment>
<proteinExistence type="predicted"/>
<feature type="compositionally biased region" description="Polar residues" evidence="1">
    <location>
        <begin position="66"/>
        <end position="75"/>
    </location>
</feature>
<protein>
    <submittedName>
        <fullName evidence="2">Uncharacterized protein</fullName>
    </submittedName>
</protein>
<sequence length="573" mass="63884">MIEHWLAALEQFELLRTDTERDELDQSVLSDEDIADALWLAVQMGGNISTPAPTPKEADTKDETTDNSPLDTTVTPLPAVSPPPTIPAYPQNAQPQASEMGEDLPDTGLSLSIQTAPALQNARGIGRALRPLMRKAPSRVEQVFDETATVDRIAAEEIWFSVLKPARERWFDLELVVEDGPLSFVWEAFLSEFQRVLERQGAFRHIRTWQISASKTGDPQLRSLSANGPMKRSNTAAETKAHSQASPLRSPKELIDASKRGLVMYVSDCRSELWRSGSIHKWLKLWGQHGPVTLVQLLPERLWQQTALKAGFRVQVSAFSRGVANTKLRRFNVPLRYREEASSMLTLPVITLTEEAITQWAQVVMAAGQQRLPARLFDMVWVENAAQLQDEKWAVIEPETPVDRLELFEATTSAPAQRLARLMSVVPVELPVVHIIQRAFFRDKASPVHVAEVYNSCLIKQLNGADTEGPKYDFETGARSLLNRQNLIDESFDVLDVVSQEIARSLGFEITSFTALLLPDIAGSEQAHAAILPFAKIATDVLYRLGGQYAQLAEQVDSEVVTLPGDKELQYHI</sequence>
<dbReference type="EMBL" id="QBMP01000231">
    <property type="protein sequence ID" value="PZO48732.1"/>
    <property type="molecule type" value="Genomic_DNA"/>
</dbReference>
<feature type="region of interest" description="Disordered" evidence="1">
    <location>
        <begin position="46"/>
        <end position="104"/>
    </location>
</feature>